<dbReference type="Proteomes" id="UP000631421">
    <property type="component" value="Unassembled WGS sequence"/>
</dbReference>
<evidence type="ECO:0000313" key="2">
    <source>
        <dbReference type="Proteomes" id="UP000631421"/>
    </source>
</evidence>
<accession>A0A926UQQ6</accession>
<reference evidence="1" key="2">
    <citation type="submission" date="2020-08" db="EMBL/GenBank/DDBJ databases">
        <authorList>
            <person name="Chen M."/>
            <person name="Teng W."/>
            <person name="Zhao L."/>
            <person name="Hu C."/>
            <person name="Zhou Y."/>
            <person name="Han B."/>
            <person name="Song L."/>
            <person name="Shu W."/>
        </authorList>
    </citation>
    <scope>NUCLEOTIDE SEQUENCE</scope>
    <source>
        <strain evidence="1">FACHB-1277</strain>
    </source>
</reference>
<evidence type="ECO:0000313" key="1">
    <source>
        <dbReference type="EMBL" id="MBD2149501.1"/>
    </source>
</evidence>
<gene>
    <name evidence="1" type="ORF">H6F44_05080</name>
</gene>
<sequence>MQSPDGFVQIKLDIPHSLYIQLLAKSQSSGQVLSDLAVKGIEHILRSPDIVNDRLEQIEISLENKLKEYVELRLSQLLSERGLLKEQALANITALPLANQPLDSQPLPIPTIRPLQVGDRVLILESDSPYYMAKLLVTRTSLIRATVETDTGEKTFLKRDLRFIPNEETAAPLI</sequence>
<organism evidence="1 2">
    <name type="scientific">Pseudanabaena cinerea FACHB-1277</name>
    <dbReference type="NCBI Taxonomy" id="2949581"/>
    <lineage>
        <taxon>Bacteria</taxon>
        <taxon>Bacillati</taxon>
        <taxon>Cyanobacteriota</taxon>
        <taxon>Cyanophyceae</taxon>
        <taxon>Pseudanabaenales</taxon>
        <taxon>Pseudanabaenaceae</taxon>
        <taxon>Pseudanabaena</taxon>
        <taxon>Pseudanabaena cinerea</taxon>
    </lineage>
</organism>
<dbReference type="EMBL" id="JACJPY010000009">
    <property type="protein sequence ID" value="MBD2149501.1"/>
    <property type="molecule type" value="Genomic_DNA"/>
</dbReference>
<name>A0A926UQQ6_9CYAN</name>
<dbReference type="RefSeq" id="WP_190349869.1">
    <property type="nucleotide sequence ID" value="NZ_JACJPY010000009.1"/>
</dbReference>
<proteinExistence type="predicted"/>
<dbReference type="AlphaFoldDB" id="A0A926UQQ6"/>
<comment type="caution">
    <text evidence="1">The sequence shown here is derived from an EMBL/GenBank/DDBJ whole genome shotgun (WGS) entry which is preliminary data.</text>
</comment>
<reference evidence="1" key="1">
    <citation type="journal article" date="2015" name="ISME J.">
        <title>Draft Genome Sequence of Streptomyces incarnatus NRRL8089, which Produces the Nucleoside Antibiotic Sinefungin.</title>
        <authorList>
            <person name="Oshima K."/>
            <person name="Hattori M."/>
            <person name="Shimizu H."/>
            <person name="Fukuda K."/>
            <person name="Nemoto M."/>
            <person name="Inagaki K."/>
            <person name="Tamura T."/>
        </authorList>
    </citation>
    <scope>NUCLEOTIDE SEQUENCE</scope>
    <source>
        <strain evidence="1">FACHB-1277</strain>
    </source>
</reference>
<protein>
    <submittedName>
        <fullName evidence="1">Uncharacterized protein</fullName>
    </submittedName>
</protein>
<keyword evidence="2" id="KW-1185">Reference proteome</keyword>